<dbReference type="SUPFAM" id="SSF52317">
    <property type="entry name" value="Class I glutamine amidotransferase-like"/>
    <property type="match status" value="1"/>
</dbReference>
<accession>A0A6J4TYK9</accession>
<dbReference type="Gene3D" id="3.20.20.80">
    <property type="entry name" value="Glycosidases"/>
    <property type="match status" value="1"/>
</dbReference>
<dbReference type="InterPro" id="IPR017853">
    <property type="entry name" value="GH"/>
</dbReference>
<evidence type="ECO:0000259" key="1">
    <source>
        <dbReference type="Pfam" id="PF08532"/>
    </source>
</evidence>
<proteinExistence type="predicted"/>
<gene>
    <name evidence="2" type="ORF">AVDCRST_MAG49-200</name>
</gene>
<feature type="domain" description="Beta-galactosidase trimerisation" evidence="1">
    <location>
        <begin position="409"/>
        <end position="463"/>
    </location>
</feature>
<name>A0A6J4TYK9_9BACT</name>
<dbReference type="InterPro" id="IPR013738">
    <property type="entry name" value="Beta_galactosidase_Trimer"/>
</dbReference>
<dbReference type="GO" id="GO:0005975">
    <property type="term" value="P:carbohydrate metabolic process"/>
    <property type="evidence" value="ECO:0007669"/>
    <property type="project" value="InterPro"/>
</dbReference>
<dbReference type="Pfam" id="PF14871">
    <property type="entry name" value="GHL6"/>
    <property type="match status" value="1"/>
</dbReference>
<protein>
    <submittedName>
        <fullName evidence="2">GH151 / GH29</fullName>
    </submittedName>
</protein>
<dbReference type="InterPro" id="IPR029062">
    <property type="entry name" value="Class_I_gatase-like"/>
</dbReference>
<sequence>MVSTTVTRPLWMDERFRQLPRRPWRKVHLDFHNSQHIPEIGAAFDPDEFGDRLLAAHVDAVVVFAKDMHGYFYYPSAHGPVHHGLDGDLLGAQVAACRQRGIAVYAYYCTTWDNYLAEQHPEWLVWKRDRTTYLPGFDETPHWTALCLSNDDFVGLVLDHSREVLERYEVDGIWYDMPLPIGGECFCRNCLAALRGAGQDPFSIPAQRRHKQELLLGFLRRTRDLAEEVRPGCQVDHNNQTRLGLGERAPFMDNIDIEALPTAFWGYFYFPTTVRYARTFGKSVYGMSGRFHRSWADFGGLKLPNQLRAELASIVANGARCDLGDQAPPSGRLDPAVYDLIGGCYAEIARLEPFLEAATPVAEAAIVVGGHPLDELAQARASTDAVAPGGSEDGAGPWDDSVYGLTKLLMELHVQFDVVEADAELERYRLLVLADNLTVDGALAARLRAHLRDGGAVVACSGSLLLNGQETVWAEELGLTARGRSPFAPAYLVPGGPSGDAGFFAGVPTYEYALYDGALRWESADPDVVLARLGVPLFQRAPDHYTSHAQTPFDHVTDDAVVVMRGRLAATAFPVGSSYFRHGYWVYREVFRRLVRAVLPSPLVETDAPLSAEVTVTHQAAEGGRPERWLVHVVNFSPNRRGPEHPEYLEDPIPLRDVGVTLRAGVPFSRAYLAADGAALPLREVGGGWATTVPRVDFGAIAVFER</sequence>
<evidence type="ECO:0000313" key="2">
    <source>
        <dbReference type="EMBL" id="CAA9535749.1"/>
    </source>
</evidence>
<dbReference type="InterPro" id="IPR028212">
    <property type="entry name" value="GHL6"/>
</dbReference>
<dbReference type="GO" id="GO:0004565">
    <property type="term" value="F:beta-galactosidase activity"/>
    <property type="evidence" value="ECO:0007669"/>
    <property type="project" value="InterPro"/>
</dbReference>
<dbReference type="Gene3D" id="3.40.50.880">
    <property type="match status" value="1"/>
</dbReference>
<reference evidence="2" key="1">
    <citation type="submission" date="2020-02" db="EMBL/GenBank/DDBJ databases">
        <authorList>
            <person name="Meier V. D."/>
        </authorList>
    </citation>
    <scope>NUCLEOTIDE SEQUENCE</scope>
    <source>
        <strain evidence="2">AVDCRST_MAG49</strain>
    </source>
</reference>
<dbReference type="Pfam" id="PF08532">
    <property type="entry name" value="Glyco_hydro_42M"/>
    <property type="match status" value="1"/>
</dbReference>
<organism evidence="2">
    <name type="scientific">uncultured Thermomicrobiales bacterium</name>
    <dbReference type="NCBI Taxonomy" id="1645740"/>
    <lineage>
        <taxon>Bacteria</taxon>
        <taxon>Pseudomonadati</taxon>
        <taxon>Thermomicrobiota</taxon>
        <taxon>Thermomicrobia</taxon>
        <taxon>Thermomicrobiales</taxon>
        <taxon>environmental samples</taxon>
    </lineage>
</organism>
<dbReference type="CDD" id="cd03143">
    <property type="entry name" value="A4_beta-galactosidase_middle_domain"/>
    <property type="match status" value="1"/>
</dbReference>
<dbReference type="EMBL" id="CADCWG010000016">
    <property type="protein sequence ID" value="CAA9535749.1"/>
    <property type="molecule type" value="Genomic_DNA"/>
</dbReference>
<dbReference type="AlphaFoldDB" id="A0A6J4TYK9"/>
<dbReference type="SUPFAM" id="SSF51445">
    <property type="entry name" value="(Trans)glycosidases"/>
    <property type="match status" value="1"/>
</dbReference>